<evidence type="ECO:0000256" key="2">
    <source>
        <dbReference type="ARBA" id="ARBA00004223"/>
    </source>
</evidence>
<comment type="function">
    <text evidence="7">SNARE involved in targeting and fusion of ER-derived transport vesicles with the Golgi complex as well as Golgi-derived retrograde transport vesicles with the ER.</text>
</comment>
<dbReference type="InterPro" id="IPR059071">
    <property type="entry name" value="SEC22a-c_C"/>
</dbReference>
<dbReference type="Pfam" id="PF25970">
    <property type="entry name" value="SEC22a_C"/>
    <property type="match status" value="1"/>
</dbReference>
<dbReference type="GO" id="GO:0005484">
    <property type="term" value="F:SNAP receptor activity"/>
    <property type="evidence" value="ECO:0007669"/>
    <property type="project" value="InterPro"/>
</dbReference>
<feature type="transmembrane region" description="Helical" evidence="9">
    <location>
        <begin position="218"/>
        <end position="238"/>
    </location>
</feature>
<keyword evidence="9" id="KW-1133">Transmembrane helix</keyword>
<feature type="transmembrane region" description="Helical" evidence="9">
    <location>
        <begin position="266"/>
        <end position="285"/>
    </location>
</feature>
<keyword evidence="4" id="KW-0653">Protein transport</keyword>
<dbReference type="InterPro" id="IPR010908">
    <property type="entry name" value="Longin_dom"/>
</dbReference>
<evidence type="ECO:0000256" key="1">
    <source>
        <dbReference type="ARBA" id="ARBA00004163"/>
    </source>
</evidence>
<dbReference type="InterPro" id="IPR011012">
    <property type="entry name" value="Longin-like_dom_sf"/>
</dbReference>
<reference evidence="11" key="1">
    <citation type="submission" date="2018-03" db="EMBL/GenBank/DDBJ databases">
        <title>The relapsing fever spirochete Borrelia turicatae persists in the highly oxidative environment of its soft-bodied tick vector.</title>
        <authorList>
            <person name="Bourret T.J."/>
            <person name="Boyle W.K."/>
            <person name="Valenzuela J.G."/>
            <person name="Oliveira F."/>
            <person name="Lopez J.E."/>
        </authorList>
    </citation>
    <scope>NUCLEOTIDE SEQUENCE</scope>
    <source>
        <strain evidence="11">Kansas strain/isolate</strain>
        <tissue evidence="11">Salivary glands</tissue>
    </source>
</reference>
<organism evidence="11">
    <name type="scientific">Ornithodoros turicata</name>
    <dbReference type="NCBI Taxonomy" id="34597"/>
    <lineage>
        <taxon>Eukaryota</taxon>
        <taxon>Metazoa</taxon>
        <taxon>Ecdysozoa</taxon>
        <taxon>Arthropoda</taxon>
        <taxon>Chelicerata</taxon>
        <taxon>Arachnida</taxon>
        <taxon>Acari</taxon>
        <taxon>Parasitiformes</taxon>
        <taxon>Ixodida</taxon>
        <taxon>Ixodoidea</taxon>
        <taxon>Argasidae</taxon>
        <taxon>Ornithodorinae</taxon>
        <taxon>Ornithodoros</taxon>
    </lineage>
</organism>
<evidence type="ECO:0000259" key="10">
    <source>
        <dbReference type="PROSITE" id="PS50859"/>
    </source>
</evidence>
<evidence type="ECO:0000256" key="4">
    <source>
        <dbReference type="ARBA" id="ARBA00022927"/>
    </source>
</evidence>
<keyword evidence="5" id="KW-0175">Coiled coil</keyword>
<dbReference type="PANTHER" id="PTHR45837">
    <property type="entry name" value="VESICLE-TRAFFICKING PROTEIN SEC22B"/>
    <property type="match status" value="1"/>
</dbReference>
<dbReference type="CDD" id="cd14824">
    <property type="entry name" value="Longin"/>
    <property type="match status" value="1"/>
</dbReference>
<dbReference type="GO" id="GO:0006888">
    <property type="term" value="P:endoplasmic reticulum to Golgi vesicle-mediated transport"/>
    <property type="evidence" value="ECO:0007669"/>
    <property type="project" value="InterPro"/>
</dbReference>
<evidence type="ECO:0000256" key="7">
    <source>
        <dbReference type="ARBA" id="ARBA00024173"/>
    </source>
</evidence>
<evidence type="ECO:0000256" key="5">
    <source>
        <dbReference type="ARBA" id="ARBA00023054"/>
    </source>
</evidence>
<evidence type="ECO:0000313" key="11">
    <source>
        <dbReference type="EMBL" id="MBY09529.1"/>
    </source>
</evidence>
<dbReference type="AlphaFoldDB" id="A0A2R5LJ76"/>
<evidence type="ECO:0000256" key="8">
    <source>
        <dbReference type="ARBA" id="ARBA00024188"/>
    </source>
</evidence>
<dbReference type="GO" id="GO:0005794">
    <property type="term" value="C:Golgi apparatus"/>
    <property type="evidence" value="ECO:0007669"/>
    <property type="project" value="UniProtKB-SubCell"/>
</dbReference>
<evidence type="ECO:0000256" key="9">
    <source>
        <dbReference type="SAM" id="Phobius"/>
    </source>
</evidence>
<name>A0A2R5LJ76_9ACAR</name>
<dbReference type="Pfam" id="PF13774">
    <property type="entry name" value="Longin"/>
    <property type="match status" value="1"/>
</dbReference>
<keyword evidence="6 9" id="KW-0472">Membrane</keyword>
<feature type="transmembrane region" description="Helical" evidence="9">
    <location>
        <begin position="245"/>
        <end position="260"/>
    </location>
</feature>
<sequence>MILYALIVRTHDGLPLSASTDVGGQIYREIQETRKHIKQLSKKLTRLDDRCTLRLNTQHVIHFISSMGVSFLALCEISYQPVLAFSFLDQLMREFIILYNTHQINKALRPYTFIEFDSHIQKMRQRYNSGSLTSKVNLSNLMEEMKQRPPQQLKLENIISSSEMLPSVPGMEVKLAPLSMIACFLMVVTLVCALFDFYRGVALLGESSLEEIDSSGPGLVFLLESGLYCSQVYLLLCYSKWRKKLSLLVVLLFVLCNVLLKDVQDLLQVLVFVGVSILMTACTLLRGRQSKSANYNV</sequence>
<comment type="similarity">
    <text evidence="3">Belongs to the synaptobrevin family.</text>
</comment>
<keyword evidence="9" id="KW-0812">Transmembrane</keyword>
<evidence type="ECO:0000256" key="3">
    <source>
        <dbReference type="ARBA" id="ARBA00008025"/>
    </source>
</evidence>
<accession>A0A2R5LJ76</accession>
<evidence type="ECO:0000256" key="6">
    <source>
        <dbReference type="ARBA" id="ARBA00023136"/>
    </source>
</evidence>
<comment type="subcellular location">
    <subcellularLocation>
        <location evidence="1">Endoplasmic reticulum membrane</location>
        <topology evidence="1">Single-pass type IV membrane protein</topology>
    </subcellularLocation>
    <subcellularLocation>
        <location evidence="8">Golgi apparatus</location>
        <location evidence="8">cis-Golgi network membrane</location>
    </subcellularLocation>
    <subcellularLocation>
        <location evidence="2">Melanosome</location>
    </subcellularLocation>
</comment>
<dbReference type="SUPFAM" id="SSF64356">
    <property type="entry name" value="SNARE-like"/>
    <property type="match status" value="1"/>
</dbReference>
<dbReference type="GO" id="GO:0005789">
    <property type="term" value="C:endoplasmic reticulum membrane"/>
    <property type="evidence" value="ECO:0007669"/>
    <property type="project" value="UniProtKB-SubCell"/>
</dbReference>
<feature type="domain" description="Longin" evidence="10">
    <location>
        <begin position="6"/>
        <end position="120"/>
    </location>
</feature>
<dbReference type="GO" id="GO:0015031">
    <property type="term" value="P:protein transport"/>
    <property type="evidence" value="ECO:0007669"/>
    <property type="project" value="UniProtKB-KW"/>
</dbReference>
<keyword evidence="4" id="KW-0813">Transport</keyword>
<protein>
    <submittedName>
        <fullName evidence="11">Putative vesicle-trafficking protein sec22a isoform x1</fullName>
    </submittedName>
</protein>
<proteinExistence type="inferred from homology"/>
<dbReference type="InterPro" id="IPR044565">
    <property type="entry name" value="Sec22"/>
</dbReference>
<dbReference type="PROSITE" id="PS50859">
    <property type="entry name" value="LONGIN"/>
    <property type="match status" value="1"/>
</dbReference>
<dbReference type="EMBL" id="GGLE01005403">
    <property type="protein sequence ID" value="MBY09529.1"/>
    <property type="molecule type" value="Transcribed_RNA"/>
</dbReference>
<dbReference type="Gene3D" id="3.30.450.50">
    <property type="entry name" value="Longin domain"/>
    <property type="match status" value="1"/>
</dbReference>
<dbReference type="GO" id="GO:0006890">
    <property type="term" value="P:retrograde vesicle-mediated transport, Golgi to endoplasmic reticulum"/>
    <property type="evidence" value="ECO:0007669"/>
    <property type="project" value="InterPro"/>
</dbReference>
<feature type="transmembrane region" description="Helical" evidence="9">
    <location>
        <begin position="175"/>
        <end position="198"/>
    </location>
</feature>
<dbReference type="SMART" id="SM01270">
    <property type="entry name" value="Longin"/>
    <property type="match status" value="1"/>
</dbReference>